<keyword evidence="4" id="KW-1185">Reference proteome</keyword>
<comment type="caution">
    <text evidence="3">The sequence shown here is derived from an EMBL/GenBank/DDBJ whole genome shotgun (WGS) entry which is preliminary data.</text>
</comment>
<proteinExistence type="predicted"/>
<dbReference type="EMBL" id="JBDJPC010000006">
    <property type="protein sequence ID" value="KAL1497994.1"/>
    <property type="molecule type" value="Genomic_DNA"/>
</dbReference>
<sequence length="359" mass="40925">MSRAPVNHQKKIIQPESSPYQATTISVSKSRPQYPPHHQFRSSKRHQRTQNHYYHPNHRAPHTPLDIGFSDATTTDTCYDFCEQESSRNYRRDNRNAFSDDSGSTRLPYYEFDQESNNGYSRNSFSEYSIRQSIRYNYKDNDDERLYHEIETPCDNGAAVAHAPVAANGNRTVASRLSDRPQSSMSSALTSGMVYGCGGKCQTCESVCYFVLQLVFTMGVLIGMSLCIAGLVLRRSAARNLQVLVYIGIMLAMVSGVLLTIQCRAKNTARRRIKAIQSAKRAPIPMENLINIRTNPVNNLERLPSVRDPSANHQPYLTQVPHLLRSMPQRPTNTVINEDRRVMHEEQGVPWWRCRDLNK</sequence>
<feature type="compositionally biased region" description="Basic residues" evidence="1">
    <location>
        <begin position="38"/>
        <end position="49"/>
    </location>
</feature>
<name>A0ABD1ENW0_HYPHA</name>
<feature type="transmembrane region" description="Helical" evidence="2">
    <location>
        <begin position="243"/>
        <end position="261"/>
    </location>
</feature>
<gene>
    <name evidence="3" type="ORF">ABEB36_008865</name>
</gene>
<feature type="compositionally biased region" description="Polar residues" evidence="1">
    <location>
        <begin position="15"/>
        <end position="31"/>
    </location>
</feature>
<evidence type="ECO:0000313" key="3">
    <source>
        <dbReference type="EMBL" id="KAL1497994.1"/>
    </source>
</evidence>
<feature type="transmembrane region" description="Helical" evidence="2">
    <location>
        <begin position="210"/>
        <end position="231"/>
    </location>
</feature>
<accession>A0ABD1ENW0</accession>
<dbReference type="Proteomes" id="UP001566132">
    <property type="component" value="Unassembled WGS sequence"/>
</dbReference>
<evidence type="ECO:0000256" key="2">
    <source>
        <dbReference type="SAM" id="Phobius"/>
    </source>
</evidence>
<evidence type="ECO:0000256" key="1">
    <source>
        <dbReference type="SAM" id="MobiDB-lite"/>
    </source>
</evidence>
<dbReference type="AlphaFoldDB" id="A0ABD1ENW0"/>
<protein>
    <submittedName>
        <fullName evidence="3">Uncharacterized protein</fullName>
    </submittedName>
</protein>
<keyword evidence="2" id="KW-0812">Transmembrane</keyword>
<reference evidence="3 4" key="1">
    <citation type="submission" date="2024-05" db="EMBL/GenBank/DDBJ databases">
        <title>Genetic variation in Jamaican populations of the coffee berry borer (Hypothenemus hampei).</title>
        <authorList>
            <person name="Errbii M."/>
            <person name="Myrie A."/>
        </authorList>
    </citation>
    <scope>NUCLEOTIDE SEQUENCE [LARGE SCALE GENOMIC DNA]</scope>
    <source>
        <strain evidence="3">JA-Hopewell-2020-01-JO</strain>
        <tissue evidence="3">Whole body</tissue>
    </source>
</reference>
<organism evidence="3 4">
    <name type="scientific">Hypothenemus hampei</name>
    <name type="common">Coffee berry borer</name>
    <dbReference type="NCBI Taxonomy" id="57062"/>
    <lineage>
        <taxon>Eukaryota</taxon>
        <taxon>Metazoa</taxon>
        <taxon>Ecdysozoa</taxon>
        <taxon>Arthropoda</taxon>
        <taxon>Hexapoda</taxon>
        <taxon>Insecta</taxon>
        <taxon>Pterygota</taxon>
        <taxon>Neoptera</taxon>
        <taxon>Endopterygota</taxon>
        <taxon>Coleoptera</taxon>
        <taxon>Polyphaga</taxon>
        <taxon>Cucujiformia</taxon>
        <taxon>Curculionidae</taxon>
        <taxon>Scolytinae</taxon>
        <taxon>Hypothenemus</taxon>
    </lineage>
</organism>
<keyword evidence="2" id="KW-0472">Membrane</keyword>
<feature type="region of interest" description="Disordered" evidence="1">
    <location>
        <begin position="1"/>
        <end position="49"/>
    </location>
</feature>
<evidence type="ECO:0000313" key="4">
    <source>
        <dbReference type="Proteomes" id="UP001566132"/>
    </source>
</evidence>
<keyword evidence="2" id="KW-1133">Transmembrane helix</keyword>